<dbReference type="RefSeq" id="WP_245301491.1">
    <property type="nucleotide sequence ID" value="NZ_CP110224.1"/>
</dbReference>
<feature type="chain" id="PRO_5047368741" evidence="2">
    <location>
        <begin position="23"/>
        <end position="255"/>
    </location>
</feature>
<dbReference type="PANTHER" id="PTHR47245:SF2">
    <property type="entry name" value="PEPTIDYL-PROLYL CIS-TRANS ISOMERASE HP_0175-RELATED"/>
    <property type="match status" value="1"/>
</dbReference>
<keyword evidence="4" id="KW-1185">Reference proteome</keyword>
<sequence>MSKKWLLSLSFAVLVFVMVACGDEDETAEDNNETEEPEMEEPAEQPEMPEPDLEGVPDVVAEVNGEEIPRDEFEATYQGQFQQAMMQAQMSGQEIDQDQLKEQVAESMIGTELLVQEADNAGFDASEEEMDETLDELIEMNQLESREEFMSAMEQQGMGEEEVMDQVELQVKLDKLITSEAGDTEPTEEEVEEFYEQFAAQQEEMGGAEGEEVEVPSFDELKPELEQELRNQKEGEASQVLVENLREEADVTNHL</sequence>
<feature type="region of interest" description="Disordered" evidence="1">
    <location>
        <begin position="201"/>
        <end position="255"/>
    </location>
</feature>
<feature type="compositionally biased region" description="Basic and acidic residues" evidence="1">
    <location>
        <begin position="219"/>
        <end position="236"/>
    </location>
</feature>
<evidence type="ECO:0000313" key="3">
    <source>
        <dbReference type="EMBL" id="MBP1969113.1"/>
    </source>
</evidence>
<dbReference type="Gene3D" id="1.10.4030.10">
    <property type="entry name" value="Porin chaperone SurA, peptide-binding domain"/>
    <property type="match status" value="1"/>
</dbReference>
<dbReference type="Proteomes" id="UP001519345">
    <property type="component" value="Unassembled WGS sequence"/>
</dbReference>
<keyword evidence="2" id="KW-0732">Signal</keyword>
<keyword evidence="3" id="KW-0413">Isomerase</keyword>
<accession>A0ABS4IE32</accession>
<dbReference type="SUPFAM" id="SSF109998">
    <property type="entry name" value="Triger factor/SurA peptide-binding domain-like"/>
    <property type="match status" value="1"/>
</dbReference>
<evidence type="ECO:0000256" key="1">
    <source>
        <dbReference type="SAM" id="MobiDB-lite"/>
    </source>
</evidence>
<dbReference type="InterPro" id="IPR027304">
    <property type="entry name" value="Trigger_fact/SurA_dom_sf"/>
</dbReference>
<reference evidence="3 4" key="1">
    <citation type="submission" date="2021-03" db="EMBL/GenBank/DDBJ databases">
        <title>Genomic Encyclopedia of Type Strains, Phase IV (KMG-IV): sequencing the most valuable type-strain genomes for metagenomic binning, comparative biology and taxonomic classification.</title>
        <authorList>
            <person name="Goeker M."/>
        </authorList>
    </citation>
    <scope>NUCLEOTIDE SEQUENCE [LARGE SCALE GENOMIC DNA]</scope>
    <source>
        <strain evidence="3 4">DSM 25609</strain>
    </source>
</reference>
<proteinExistence type="predicted"/>
<dbReference type="EMBL" id="JAGGKX010000004">
    <property type="protein sequence ID" value="MBP1969113.1"/>
    <property type="molecule type" value="Genomic_DNA"/>
</dbReference>
<comment type="caution">
    <text evidence="3">The sequence shown here is derived from an EMBL/GenBank/DDBJ whole genome shotgun (WGS) entry which is preliminary data.</text>
</comment>
<evidence type="ECO:0000313" key="4">
    <source>
        <dbReference type="Proteomes" id="UP001519345"/>
    </source>
</evidence>
<dbReference type="Pfam" id="PF13624">
    <property type="entry name" value="SurA_N_3"/>
    <property type="match status" value="1"/>
</dbReference>
<dbReference type="PANTHER" id="PTHR47245">
    <property type="entry name" value="PEPTIDYLPROLYL ISOMERASE"/>
    <property type="match status" value="1"/>
</dbReference>
<name>A0ABS4IE32_9BACI</name>
<gene>
    <name evidence="3" type="ORF">J2Z83_001216</name>
</gene>
<evidence type="ECO:0000256" key="2">
    <source>
        <dbReference type="SAM" id="SignalP"/>
    </source>
</evidence>
<feature type="compositionally biased region" description="Basic and acidic residues" evidence="1">
    <location>
        <begin position="244"/>
        <end position="255"/>
    </location>
</feature>
<feature type="region of interest" description="Disordered" evidence="1">
    <location>
        <begin position="25"/>
        <end position="56"/>
    </location>
</feature>
<organism evidence="3 4">
    <name type="scientific">Virgibacillus natechei</name>
    <dbReference type="NCBI Taxonomy" id="1216297"/>
    <lineage>
        <taxon>Bacteria</taxon>
        <taxon>Bacillati</taxon>
        <taxon>Bacillota</taxon>
        <taxon>Bacilli</taxon>
        <taxon>Bacillales</taxon>
        <taxon>Bacillaceae</taxon>
        <taxon>Virgibacillus</taxon>
    </lineage>
</organism>
<protein>
    <submittedName>
        <fullName evidence="3">Peptidyl-prolyl cis-trans isomerase SurA</fullName>
        <ecNumber evidence="3">5.2.1.8</ecNumber>
    </submittedName>
</protein>
<dbReference type="EC" id="5.2.1.8" evidence="3"/>
<feature type="signal peptide" evidence="2">
    <location>
        <begin position="1"/>
        <end position="22"/>
    </location>
</feature>
<dbReference type="PROSITE" id="PS51257">
    <property type="entry name" value="PROKAR_LIPOPROTEIN"/>
    <property type="match status" value="1"/>
</dbReference>
<dbReference type="InterPro" id="IPR050245">
    <property type="entry name" value="PrsA_foldase"/>
</dbReference>
<dbReference type="GO" id="GO:0003755">
    <property type="term" value="F:peptidyl-prolyl cis-trans isomerase activity"/>
    <property type="evidence" value="ECO:0007669"/>
    <property type="project" value="UniProtKB-EC"/>
</dbReference>
<feature type="compositionally biased region" description="Acidic residues" evidence="1">
    <location>
        <begin position="25"/>
        <end position="55"/>
    </location>
</feature>